<dbReference type="Pfam" id="PF01996">
    <property type="entry name" value="F420_ligase"/>
    <property type="match status" value="1"/>
</dbReference>
<evidence type="ECO:0000256" key="7">
    <source>
        <dbReference type="ARBA" id="ARBA00023134"/>
    </source>
</evidence>
<evidence type="ECO:0000256" key="5">
    <source>
        <dbReference type="ARBA" id="ARBA00022958"/>
    </source>
</evidence>
<evidence type="ECO:0000256" key="9">
    <source>
        <dbReference type="ARBA" id="ARBA00023268"/>
    </source>
</evidence>
<dbReference type="InterPro" id="IPR000415">
    <property type="entry name" value="Nitroreductase-like"/>
</dbReference>
<keyword evidence="9" id="KW-0511">Multifunctional enzyme</keyword>
<dbReference type="EMBL" id="BAAAHE010000004">
    <property type="protein sequence ID" value="GAA0604952.1"/>
    <property type="molecule type" value="Genomic_DNA"/>
</dbReference>
<organism evidence="12 13">
    <name type="scientific">Sporichthya brevicatena</name>
    <dbReference type="NCBI Taxonomy" id="171442"/>
    <lineage>
        <taxon>Bacteria</taxon>
        <taxon>Bacillati</taxon>
        <taxon>Actinomycetota</taxon>
        <taxon>Actinomycetes</taxon>
        <taxon>Sporichthyales</taxon>
        <taxon>Sporichthyaceae</taxon>
        <taxon>Sporichthya</taxon>
    </lineage>
</organism>
<evidence type="ECO:0000256" key="2">
    <source>
        <dbReference type="ARBA" id="ARBA00022723"/>
    </source>
</evidence>
<comment type="caution">
    <text evidence="12">The sequence shown here is derived from an EMBL/GenBank/DDBJ whole genome shotgun (WGS) entry which is preliminary data.</text>
</comment>
<dbReference type="Gene3D" id="3.30.1330.100">
    <property type="entry name" value="CofE-like"/>
    <property type="match status" value="2"/>
</dbReference>
<dbReference type="PANTHER" id="PTHR47917">
    <property type="match status" value="1"/>
</dbReference>
<dbReference type="RefSeq" id="WP_344600947.1">
    <property type="nucleotide sequence ID" value="NZ_BAAAHE010000004.1"/>
</dbReference>
<dbReference type="InterPro" id="IPR008225">
    <property type="entry name" value="F420-0_g-glutamyl_ligase"/>
</dbReference>
<keyword evidence="4" id="KW-0460">Magnesium</keyword>
<protein>
    <submittedName>
        <fullName evidence="12">Coenzyme F420-0:L-glutamate ligase</fullName>
    </submittedName>
</protein>
<feature type="domain" description="Nitroreductase" evidence="10">
    <location>
        <begin position="239"/>
        <end position="408"/>
    </location>
</feature>
<keyword evidence="2" id="KW-0479">Metal-binding</keyword>
<evidence type="ECO:0000256" key="4">
    <source>
        <dbReference type="ARBA" id="ARBA00022842"/>
    </source>
</evidence>
<feature type="domain" description="Coenzyme F420:L-glutamate ligase-like" evidence="11">
    <location>
        <begin position="12"/>
        <end position="201"/>
    </location>
</feature>
<keyword evidence="7" id="KW-0342">GTP-binding</keyword>
<reference evidence="13" key="1">
    <citation type="journal article" date="2019" name="Int. J. Syst. Evol. Microbiol.">
        <title>The Global Catalogue of Microorganisms (GCM) 10K type strain sequencing project: providing services to taxonomists for standard genome sequencing and annotation.</title>
        <authorList>
            <consortium name="The Broad Institute Genomics Platform"/>
            <consortium name="The Broad Institute Genome Sequencing Center for Infectious Disease"/>
            <person name="Wu L."/>
            <person name="Ma J."/>
        </authorList>
    </citation>
    <scope>NUCLEOTIDE SEQUENCE [LARGE SCALE GENOMIC DNA]</scope>
    <source>
        <strain evidence="13">JCM 10671</strain>
    </source>
</reference>
<dbReference type="Gene3D" id="3.40.109.10">
    <property type="entry name" value="NADH Oxidase"/>
    <property type="match status" value="1"/>
</dbReference>
<proteinExistence type="predicted"/>
<dbReference type="GO" id="GO:0016874">
    <property type="term" value="F:ligase activity"/>
    <property type="evidence" value="ECO:0007669"/>
    <property type="project" value="UniProtKB-KW"/>
</dbReference>
<evidence type="ECO:0000256" key="6">
    <source>
        <dbReference type="ARBA" id="ARBA00023002"/>
    </source>
</evidence>
<gene>
    <name evidence="12" type="ORF">GCM10009547_03580</name>
</gene>
<dbReference type="SUPFAM" id="SSF55469">
    <property type="entry name" value="FMN-dependent nitroreductase-like"/>
    <property type="match status" value="1"/>
</dbReference>
<evidence type="ECO:0000256" key="1">
    <source>
        <dbReference type="ARBA" id="ARBA00022598"/>
    </source>
</evidence>
<evidence type="ECO:0000256" key="3">
    <source>
        <dbReference type="ARBA" id="ARBA00022741"/>
    </source>
</evidence>
<keyword evidence="1 12" id="KW-0436">Ligase</keyword>
<keyword evidence="5" id="KW-0630">Potassium</keyword>
<dbReference type="InterPro" id="IPR019943">
    <property type="entry name" value="F420_FbiB_C"/>
</dbReference>
<evidence type="ECO:0000313" key="12">
    <source>
        <dbReference type="EMBL" id="GAA0604952.1"/>
    </source>
</evidence>
<accession>A0ABP3RD32</accession>
<evidence type="ECO:0000259" key="10">
    <source>
        <dbReference type="Pfam" id="PF00881"/>
    </source>
</evidence>
<keyword evidence="6" id="KW-0560">Oxidoreductase</keyword>
<keyword evidence="3" id="KW-0547">Nucleotide-binding</keyword>
<dbReference type="SUPFAM" id="SSF144010">
    <property type="entry name" value="CofE-like"/>
    <property type="match status" value="1"/>
</dbReference>
<dbReference type="Proteomes" id="UP001500957">
    <property type="component" value="Unassembled WGS sequence"/>
</dbReference>
<dbReference type="NCBIfam" id="NF009810">
    <property type="entry name" value="PRK13294.1"/>
    <property type="match status" value="1"/>
</dbReference>
<sequence length="432" mass="45534">MTELQIRPVLGIGEVRPGDDLAALAAAHADLQDGDVLVVSSKVVSKAEGRILRAPDREAAIDAEAVRVVAYRRGTRIVQTRHGLVLAAAGVDASNTEPGTVLLLPEDPDASARALRAGLRERGSDVAVVITDSLGRPWRQGVVDVAIGVAGLAPAEDLRGGTDSYGNLLEVTVVATADEVAAAAELVKTKLGGIPMAVVRGLTHLTTREDGPGARALIRPAEDDMFSLGTAEARRTAVTNRRTVRHFTDDPVDPGAVDRALATALTAPAPHHTTPFRFVRLTSAESRTRLLDAMHEAWVADLRADGMTEHQIEVRTRRGEVLRRAPLIVVPCVVRDGAHAYPDAARSAAERDMFTVAGGAAVQSLLIALAAEGLGSAWVSSTLFCPEVTRTALDLPADWDPLGAVAIGVPAAPPTPRPDLSPDARAQFLRDL</sequence>
<dbReference type="NCBIfam" id="TIGR03553">
    <property type="entry name" value="F420_FbiB_CTERM"/>
    <property type="match status" value="1"/>
</dbReference>
<keyword evidence="8" id="KW-0464">Manganese</keyword>
<keyword evidence="13" id="KW-1185">Reference proteome</keyword>
<dbReference type="InterPro" id="IPR029479">
    <property type="entry name" value="Nitroreductase"/>
</dbReference>
<evidence type="ECO:0000313" key="13">
    <source>
        <dbReference type="Proteomes" id="UP001500957"/>
    </source>
</evidence>
<name>A0ABP3RD32_9ACTN</name>
<dbReference type="PANTHER" id="PTHR47917:SF1">
    <property type="entry name" value="COENZYME F420:L-GLUTAMATE LIGASE"/>
    <property type="match status" value="1"/>
</dbReference>
<evidence type="ECO:0000256" key="8">
    <source>
        <dbReference type="ARBA" id="ARBA00023211"/>
    </source>
</evidence>
<evidence type="ECO:0000259" key="11">
    <source>
        <dbReference type="Pfam" id="PF01996"/>
    </source>
</evidence>
<dbReference type="NCBIfam" id="TIGR01916">
    <property type="entry name" value="F420_cofE"/>
    <property type="match status" value="1"/>
</dbReference>
<dbReference type="InterPro" id="IPR002847">
    <property type="entry name" value="F420-0_gamma-glut_ligase-dom"/>
</dbReference>
<dbReference type="Pfam" id="PF00881">
    <property type="entry name" value="Nitroreductase"/>
    <property type="match status" value="1"/>
</dbReference>